<dbReference type="AlphaFoldDB" id="A0A7W4K7H9"/>
<evidence type="ECO:0000313" key="2">
    <source>
        <dbReference type="EMBL" id="MBB2201723.1"/>
    </source>
</evidence>
<proteinExistence type="inferred from homology"/>
<dbReference type="Proteomes" id="UP000578030">
    <property type="component" value="Unassembled WGS sequence"/>
</dbReference>
<dbReference type="GO" id="GO:0016226">
    <property type="term" value="P:iron-sulfur cluster assembly"/>
    <property type="evidence" value="ECO:0007669"/>
    <property type="project" value="TreeGrafter"/>
</dbReference>
<dbReference type="InterPro" id="IPR002634">
    <property type="entry name" value="BolA"/>
</dbReference>
<sequence>MSQHRLGASGSGSKALCRVFLRFIIWRYVRPDRIRARAKRACKQEGRPVTQTGPDRAARIGRLIRDRLAPATLDIVDDSARHAHHAGMRGAGPGGETHYNVLVVSTAFEGMGRVQRSRLVHDLLGGEFTSGLHALSLTLRTPEEHGRIPRG</sequence>
<dbReference type="SUPFAM" id="SSF82657">
    <property type="entry name" value="BolA-like"/>
    <property type="match status" value="1"/>
</dbReference>
<keyword evidence="3" id="KW-1185">Reference proteome</keyword>
<evidence type="ECO:0000313" key="3">
    <source>
        <dbReference type="Proteomes" id="UP000578030"/>
    </source>
</evidence>
<gene>
    <name evidence="2" type="ORF">HLH28_09070</name>
</gene>
<dbReference type="Gene3D" id="3.30.300.90">
    <property type="entry name" value="BolA-like"/>
    <property type="match status" value="1"/>
</dbReference>
<dbReference type="PANTHER" id="PTHR46230:SF7">
    <property type="entry name" value="BOLA-LIKE PROTEIN 1"/>
    <property type="match status" value="1"/>
</dbReference>
<dbReference type="PANTHER" id="PTHR46230">
    <property type="match status" value="1"/>
</dbReference>
<organism evidence="2 3">
    <name type="scientific">Gluconacetobacter tumulisoli</name>
    <dbReference type="NCBI Taxonomy" id="1286189"/>
    <lineage>
        <taxon>Bacteria</taxon>
        <taxon>Pseudomonadati</taxon>
        <taxon>Pseudomonadota</taxon>
        <taxon>Alphaproteobacteria</taxon>
        <taxon>Acetobacterales</taxon>
        <taxon>Acetobacteraceae</taxon>
        <taxon>Gluconacetobacter</taxon>
    </lineage>
</organism>
<reference evidence="2 3" key="1">
    <citation type="submission" date="2020-04" db="EMBL/GenBank/DDBJ databases">
        <title>Description of novel Gluconacetobacter.</title>
        <authorList>
            <person name="Sombolestani A."/>
        </authorList>
    </citation>
    <scope>NUCLEOTIDE SEQUENCE [LARGE SCALE GENOMIC DNA]</scope>
    <source>
        <strain evidence="2 3">LMG 27802</strain>
    </source>
</reference>
<dbReference type="InterPro" id="IPR036065">
    <property type="entry name" value="BolA-like_sf"/>
</dbReference>
<protein>
    <submittedName>
        <fullName evidence="2">BolA family transcriptional regulator</fullName>
    </submittedName>
</protein>
<accession>A0A7W4K7H9</accession>
<dbReference type="Pfam" id="PF01722">
    <property type="entry name" value="BolA"/>
    <property type="match status" value="1"/>
</dbReference>
<evidence type="ECO:0000256" key="1">
    <source>
        <dbReference type="RuleBase" id="RU003860"/>
    </source>
</evidence>
<name>A0A7W4K7H9_9PROT</name>
<comment type="caution">
    <text evidence="2">The sequence shown here is derived from an EMBL/GenBank/DDBJ whole genome shotgun (WGS) entry which is preliminary data.</text>
</comment>
<dbReference type="EMBL" id="JABEQM010000006">
    <property type="protein sequence ID" value="MBB2201723.1"/>
    <property type="molecule type" value="Genomic_DNA"/>
</dbReference>
<comment type="similarity">
    <text evidence="1">Belongs to the BolA/IbaG family.</text>
</comment>